<keyword evidence="3" id="KW-0645">Protease</keyword>
<accession>A0A5R9QIM0</accession>
<evidence type="ECO:0000259" key="2">
    <source>
        <dbReference type="Pfam" id="PF00326"/>
    </source>
</evidence>
<sequence>MIRSLSTVRGASPDTEHATGLRRWGAPVLLALGLALLGGCGDGEPDAPEQPAAGTEQPATPDSSDAAGLQHPSEHLSVTRFPGELADADREAWREQAPEIERIEIASSADDAAQPALYYDSGSEQDKPLLLVLHSWSTDYLQNIDIPLGQFAVANDWVFMHPDFRGQNDGRPESTASDLAIADMQDALDYALDNARVDRSRIYLLGYSGGALNAMHLASRNPDLFAGVSLWVPVYDLVSWYRWNDERGEKYAGEIAQACGGEPTSGTDAHEECVKRSAKAHIDDAAGKVRIRIAHGIGDQTVPPDQALHAFNDLADESDRIPQEQIDQLMADRKVPEALEGRSIHAQEDHARFDEAGAPVLLHLKSGLAELILFDGEHDMLYRPGLEWLAEQER</sequence>
<dbReference type="GO" id="GO:0004177">
    <property type="term" value="F:aminopeptidase activity"/>
    <property type="evidence" value="ECO:0007669"/>
    <property type="project" value="UniProtKB-KW"/>
</dbReference>
<evidence type="ECO:0000313" key="4">
    <source>
        <dbReference type="Proteomes" id="UP000306753"/>
    </source>
</evidence>
<dbReference type="AlphaFoldDB" id="A0A5R9QIM0"/>
<evidence type="ECO:0000313" key="3">
    <source>
        <dbReference type="EMBL" id="TLX64940.1"/>
    </source>
</evidence>
<organism evidence="3 4">
    <name type="scientific">Stutzerimonas nosocomialis</name>
    <dbReference type="NCBI Taxonomy" id="1056496"/>
    <lineage>
        <taxon>Bacteria</taxon>
        <taxon>Pseudomonadati</taxon>
        <taxon>Pseudomonadota</taxon>
        <taxon>Gammaproteobacteria</taxon>
        <taxon>Pseudomonadales</taxon>
        <taxon>Pseudomonadaceae</taxon>
        <taxon>Stutzerimonas</taxon>
    </lineage>
</organism>
<keyword evidence="4" id="KW-1185">Reference proteome</keyword>
<reference evidence="3 4" key="1">
    <citation type="journal article" date="2017" name="Eur. J. Clin. Microbiol. Infect. Dis.">
        <title>Uncommonly isolated clinical Pseudomonas: identification and phylogenetic assignation.</title>
        <authorList>
            <person name="Mulet M."/>
            <person name="Gomila M."/>
            <person name="Ramirez A."/>
            <person name="Cardew S."/>
            <person name="Moore E.R."/>
            <person name="Lalucat J."/>
            <person name="Garcia-Valdes E."/>
        </authorList>
    </citation>
    <scope>NUCLEOTIDE SEQUENCE [LARGE SCALE GENOMIC DNA]</scope>
    <source>
        <strain evidence="3 4">SD129</strain>
    </source>
</reference>
<dbReference type="SUPFAM" id="SSF53474">
    <property type="entry name" value="alpha/beta-Hydrolases"/>
    <property type="match status" value="1"/>
</dbReference>
<dbReference type="RefSeq" id="WP_138410942.1">
    <property type="nucleotide sequence ID" value="NZ_QLAG01000003.1"/>
</dbReference>
<protein>
    <submittedName>
        <fullName evidence="3">Dipeptidyl aminopeptidase</fullName>
    </submittedName>
</protein>
<dbReference type="GO" id="GO:0006508">
    <property type="term" value="P:proteolysis"/>
    <property type="evidence" value="ECO:0007669"/>
    <property type="project" value="InterPro"/>
</dbReference>
<evidence type="ECO:0000256" key="1">
    <source>
        <dbReference type="SAM" id="MobiDB-lite"/>
    </source>
</evidence>
<proteinExistence type="predicted"/>
<dbReference type="PANTHER" id="PTHR22946">
    <property type="entry name" value="DIENELACTONE HYDROLASE DOMAIN-CONTAINING PROTEIN-RELATED"/>
    <property type="match status" value="1"/>
</dbReference>
<dbReference type="InterPro" id="IPR050261">
    <property type="entry name" value="FrsA_esterase"/>
</dbReference>
<dbReference type="InterPro" id="IPR001375">
    <property type="entry name" value="Peptidase_S9_cat"/>
</dbReference>
<dbReference type="Gene3D" id="3.40.50.1820">
    <property type="entry name" value="alpha/beta hydrolase"/>
    <property type="match status" value="1"/>
</dbReference>
<comment type="caution">
    <text evidence="3">The sequence shown here is derived from an EMBL/GenBank/DDBJ whole genome shotgun (WGS) entry which is preliminary data.</text>
</comment>
<feature type="region of interest" description="Disordered" evidence="1">
    <location>
        <begin position="41"/>
        <end position="80"/>
    </location>
</feature>
<dbReference type="EMBL" id="QLAG01000003">
    <property type="protein sequence ID" value="TLX64940.1"/>
    <property type="molecule type" value="Genomic_DNA"/>
</dbReference>
<dbReference type="Proteomes" id="UP000306753">
    <property type="component" value="Unassembled WGS sequence"/>
</dbReference>
<dbReference type="InterPro" id="IPR029058">
    <property type="entry name" value="AB_hydrolase_fold"/>
</dbReference>
<feature type="domain" description="Peptidase S9 prolyl oligopeptidase catalytic" evidence="2">
    <location>
        <begin position="181"/>
        <end position="318"/>
    </location>
</feature>
<keyword evidence="3" id="KW-0031">Aminopeptidase</keyword>
<keyword evidence="3" id="KW-0378">Hydrolase</keyword>
<dbReference type="Pfam" id="PF00326">
    <property type="entry name" value="Peptidase_S9"/>
    <property type="match status" value="1"/>
</dbReference>
<name>A0A5R9QIM0_9GAMM</name>
<dbReference type="PANTHER" id="PTHR22946:SF0">
    <property type="entry name" value="DIENELACTONE HYDROLASE DOMAIN-CONTAINING PROTEIN"/>
    <property type="match status" value="1"/>
</dbReference>
<gene>
    <name evidence="3" type="ORF">DN820_03615</name>
</gene>
<dbReference type="GO" id="GO:0008236">
    <property type="term" value="F:serine-type peptidase activity"/>
    <property type="evidence" value="ECO:0007669"/>
    <property type="project" value="InterPro"/>
</dbReference>